<accession>A0A225W4F0</accession>
<dbReference type="Proteomes" id="UP000198211">
    <property type="component" value="Unassembled WGS sequence"/>
</dbReference>
<gene>
    <name evidence="1" type="ORF">PHMEG_00014181</name>
</gene>
<dbReference type="OrthoDB" id="127296at2759"/>
<dbReference type="EMBL" id="NBNE01001796">
    <property type="protein sequence ID" value="OWZ12623.1"/>
    <property type="molecule type" value="Genomic_DNA"/>
</dbReference>
<reference evidence="2" key="1">
    <citation type="submission" date="2017-03" db="EMBL/GenBank/DDBJ databases">
        <title>Phytopthora megakarya and P. palmivora, two closely related causual agents of cacao black pod achieved similar genome size and gene model numbers by different mechanisms.</title>
        <authorList>
            <person name="Ali S."/>
            <person name="Shao J."/>
            <person name="Larry D.J."/>
            <person name="Kronmiller B."/>
            <person name="Shen D."/>
            <person name="Strem M.D."/>
            <person name="Melnick R.L."/>
            <person name="Guiltinan M.J."/>
            <person name="Tyler B.M."/>
            <person name="Meinhardt L.W."/>
            <person name="Bailey B.A."/>
        </authorList>
    </citation>
    <scope>NUCLEOTIDE SEQUENCE [LARGE SCALE GENOMIC DNA]</scope>
    <source>
        <strain evidence="2">zdho120</strain>
    </source>
</reference>
<evidence type="ECO:0000313" key="2">
    <source>
        <dbReference type="Proteomes" id="UP000198211"/>
    </source>
</evidence>
<proteinExistence type="predicted"/>
<protein>
    <submittedName>
        <fullName evidence="1">Uncharacterized protein</fullName>
    </submittedName>
</protein>
<dbReference type="AlphaFoldDB" id="A0A225W4F0"/>
<sequence length="154" mass="17020">MGAGSGNTYSVLYNYGEKGNGQRVFGCKTHSKCGKRFRVGFSDDGEGKTDERVRVGFFYDGEGKTVVFEESGEYTKKVLPTSKTGINPFLMRESDDLLRGGAGEQKARKLLGGRHATNVMLNAILPTEKQLANRKAYFKRKATGNVPLIIFINR</sequence>
<keyword evidence="2" id="KW-1185">Reference proteome</keyword>
<organism evidence="1 2">
    <name type="scientific">Phytophthora megakarya</name>
    <dbReference type="NCBI Taxonomy" id="4795"/>
    <lineage>
        <taxon>Eukaryota</taxon>
        <taxon>Sar</taxon>
        <taxon>Stramenopiles</taxon>
        <taxon>Oomycota</taxon>
        <taxon>Peronosporomycetes</taxon>
        <taxon>Peronosporales</taxon>
        <taxon>Peronosporaceae</taxon>
        <taxon>Phytophthora</taxon>
    </lineage>
</organism>
<evidence type="ECO:0000313" key="1">
    <source>
        <dbReference type="EMBL" id="OWZ12623.1"/>
    </source>
</evidence>
<comment type="caution">
    <text evidence="1">The sequence shown here is derived from an EMBL/GenBank/DDBJ whole genome shotgun (WGS) entry which is preliminary data.</text>
</comment>
<name>A0A225W4F0_9STRA</name>